<keyword evidence="2" id="KW-0238">DNA-binding</keyword>
<dbReference type="PANTHER" id="PTHR37478">
    <property type="match status" value="1"/>
</dbReference>
<organism evidence="2 3">
    <name type="scientific">Trichlorobacter thiogenes</name>
    <dbReference type="NCBI Taxonomy" id="115783"/>
    <lineage>
        <taxon>Bacteria</taxon>
        <taxon>Pseudomonadati</taxon>
        <taxon>Thermodesulfobacteriota</taxon>
        <taxon>Desulfuromonadia</taxon>
        <taxon>Geobacterales</taxon>
        <taxon>Geobacteraceae</taxon>
        <taxon>Trichlorobacter</taxon>
    </lineage>
</organism>
<dbReference type="AlphaFoldDB" id="A0A1T4L8X2"/>
<dbReference type="Gene3D" id="1.10.10.10">
    <property type="entry name" value="Winged helix-like DNA-binding domain superfamily/Winged helix DNA-binding domain"/>
    <property type="match status" value="1"/>
</dbReference>
<dbReference type="SUPFAM" id="SSF88659">
    <property type="entry name" value="Sigma3 and sigma4 domains of RNA polymerase sigma factors"/>
    <property type="match status" value="1"/>
</dbReference>
<evidence type="ECO:0000313" key="3">
    <source>
        <dbReference type="Proteomes" id="UP000190102"/>
    </source>
</evidence>
<protein>
    <submittedName>
        <fullName evidence="2">Predicted DNA-binding protein, UPF0251 family</fullName>
    </submittedName>
</protein>
<dbReference type="InterPro" id="IPR036388">
    <property type="entry name" value="WH-like_DNA-bd_sf"/>
</dbReference>
<gene>
    <name evidence="2" type="ORF">SAMN02745119_00826</name>
</gene>
<sequence length="104" mass="11202">MPRPRKPYTCSCPDRLALKAVYKPAGTPLGQLECITLFHDELETLHLCDGQGMTQAEAGDCMGVSRGTVQRLLSEARRKVAEALVKQAALAVSGRDKPIAEPAP</sequence>
<dbReference type="PANTHER" id="PTHR37478:SF2">
    <property type="entry name" value="UPF0251 PROTEIN TK0562"/>
    <property type="match status" value="1"/>
</dbReference>
<name>A0A1T4L8X2_9BACT</name>
<reference evidence="3" key="1">
    <citation type="submission" date="2017-02" db="EMBL/GenBank/DDBJ databases">
        <authorList>
            <person name="Varghese N."/>
            <person name="Submissions S."/>
        </authorList>
    </citation>
    <scope>NUCLEOTIDE SEQUENCE [LARGE SCALE GENOMIC DNA]</scope>
    <source>
        <strain evidence="3">ATCC BAA-34</strain>
    </source>
</reference>
<proteinExistence type="inferred from homology"/>
<dbReference type="EMBL" id="FUWR01000002">
    <property type="protein sequence ID" value="SJZ51001.1"/>
    <property type="molecule type" value="Genomic_DNA"/>
</dbReference>
<comment type="similarity">
    <text evidence="1">Belongs to the UPF0251 family.</text>
</comment>
<dbReference type="Proteomes" id="UP000190102">
    <property type="component" value="Unassembled WGS sequence"/>
</dbReference>
<keyword evidence="3" id="KW-1185">Reference proteome</keyword>
<evidence type="ECO:0000313" key="2">
    <source>
        <dbReference type="EMBL" id="SJZ51001.1"/>
    </source>
</evidence>
<dbReference type="InterPro" id="IPR013324">
    <property type="entry name" value="RNA_pol_sigma_r3/r4-like"/>
</dbReference>
<dbReference type="GO" id="GO:0003677">
    <property type="term" value="F:DNA binding"/>
    <property type="evidence" value="ECO:0007669"/>
    <property type="project" value="UniProtKB-KW"/>
</dbReference>
<evidence type="ECO:0000256" key="1">
    <source>
        <dbReference type="ARBA" id="ARBA00009350"/>
    </source>
</evidence>
<dbReference type="Pfam" id="PF02001">
    <property type="entry name" value="DUF134"/>
    <property type="match status" value="1"/>
</dbReference>
<dbReference type="OrthoDB" id="280278at2"/>
<dbReference type="InterPro" id="IPR002852">
    <property type="entry name" value="UPF0251"/>
</dbReference>
<accession>A0A1T4L8X2</accession>
<dbReference type="STRING" id="115783.SAMN02745119_00826"/>
<dbReference type="RefSeq" id="WP_078789113.1">
    <property type="nucleotide sequence ID" value="NZ_FUWR01000002.1"/>
</dbReference>